<sequence>MTSRRTLHKLLLGALVAAAAGSASAQAQGFPNRPLRFVVPFGAGTTTDLAARFIAKHVTDATRQPVVVDNKPGANGFIALQYVLSQPADGYTIVIGTNTTHAANASLFRKLPYDPVADFVPLSGVIIGGVVLAISANTPANNVQELVALAKSRPGKMTFGSGNSSSRAGGEVFKELAGVDILHVPYKTLPMAITDVMGGQIDMVFGDAPAIMPLVRGGKLKALGVSTRNRMPGYETIPTVAEQGVPGYEVSGWLAAFAPKGTPNDIADRLNALIVSAMKTPEAAKYFGENAWTPIPGTREELAKFQRAEIDRWNRLVKNAGIEPE</sequence>
<feature type="chain" id="PRO_5027076199" evidence="2">
    <location>
        <begin position="26"/>
        <end position="325"/>
    </location>
</feature>
<organism evidence="3 4">
    <name type="scientific">Ramlibacter pinisoli</name>
    <dbReference type="NCBI Taxonomy" id="2682844"/>
    <lineage>
        <taxon>Bacteria</taxon>
        <taxon>Pseudomonadati</taxon>
        <taxon>Pseudomonadota</taxon>
        <taxon>Betaproteobacteria</taxon>
        <taxon>Burkholderiales</taxon>
        <taxon>Comamonadaceae</taxon>
        <taxon>Ramlibacter</taxon>
    </lineage>
</organism>
<keyword evidence="2" id="KW-0732">Signal</keyword>
<dbReference type="InterPro" id="IPR005064">
    <property type="entry name" value="BUG"/>
</dbReference>
<dbReference type="InterPro" id="IPR042100">
    <property type="entry name" value="Bug_dom1"/>
</dbReference>
<dbReference type="Gene3D" id="3.40.190.150">
    <property type="entry name" value="Bordetella uptake gene, domain 1"/>
    <property type="match status" value="1"/>
</dbReference>
<evidence type="ECO:0000313" key="3">
    <source>
        <dbReference type="EMBL" id="MVQ30478.1"/>
    </source>
</evidence>
<dbReference type="RefSeq" id="WP_157398607.1">
    <property type="nucleotide sequence ID" value="NZ_WSEL01000006.1"/>
</dbReference>
<proteinExistence type="inferred from homology"/>
<feature type="signal peptide" evidence="2">
    <location>
        <begin position="1"/>
        <end position="25"/>
    </location>
</feature>
<dbReference type="PIRSF" id="PIRSF017082">
    <property type="entry name" value="YflP"/>
    <property type="match status" value="1"/>
</dbReference>
<evidence type="ECO:0000256" key="1">
    <source>
        <dbReference type="ARBA" id="ARBA00006987"/>
    </source>
</evidence>
<evidence type="ECO:0000256" key="2">
    <source>
        <dbReference type="SAM" id="SignalP"/>
    </source>
</evidence>
<name>A0A6N8IUJ0_9BURK</name>
<dbReference type="PANTHER" id="PTHR42928:SF5">
    <property type="entry name" value="BLR1237 PROTEIN"/>
    <property type="match status" value="1"/>
</dbReference>
<accession>A0A6N8IUJ0</accession>
<dbReference type="SUPFAM" id="SSF53850">
    <property type="entry name" value="Periplasmic binding protein-like II"/>
    <property type="match status" value="1"/>
</dbReference>
<dbReference type="AlphaFoldDB" id="A0A6N8IUJ0"/>
<dbReference type="EMBL" id="WSEL01000006">
    <property type="protein sequence ID" value="MVQ30478.1"/>
    <property type="molecule type" value="Genomic_DNA"/>
</dbReference>
<reference evidence="3 4" key="1">
    <citation type="submission" date="2019-12" db="EMBL/GenBank/DDBJ databases">
        <authorList>
            <person name="Huq M.A."/>
        </authorList>
    </citation>
    <scope>NUCLEOTIDE SEQUENCE [LARGE SCALE GENOMIC DNA]</scope>
    <source>
        <strain evidence="3 4">MAH-25</strain>
    </source>
</reference>
<dbReference type="Proteomes" id="UP000469385">
    <property type="component" value="Unassembled WGS sequence"/>
</dbReference>
<dbReference type="CDD" id="cd07012">
    <property type="entry name" value="PBP2_Bug_TTT"/>
    <property type="match status" value="1"/>
</dbReference>
<protein>
    <submittedName>
        <fullName evidence="3">Tripartite tricarboxylate transporter substrate binding protein</fullName>
    </submittedName>
</protein>
<comment type="caution">
    <text evidence="3">The sequence shown here is derived from an EMBL/GenBank/DDBJ whole genome shotgun (WGS) entry which is preliminary data.</text>
</comment>
<dbReference type="Gene3D" id="3.40.190.10">
    <property type="entry name" value="Periplasmic binding protein-like II"/>
    <property type="match status" value="1"/>
</dbReference>
<gene>
    <name evidence="3" type="ORF">GON04_13535</name>
</gene>
<dbReference type="InterPro" id="IPR006311">
    <property type="entry name" value="TAT_signal"/>
</dbReference>
<comment type="similarity">
    <text evidence="1">Belongs to the UPF0065 (bug) family.</text>
</comment>
<dbReference type="PANTHER" id="PTHR42928">
    <property type="entry name" value="TRICARBOXYLATE-BINDING PROTEIN"/>
    <property type="match status" value="1"/>
</dbReference>
<dbReference type="PROSITE" id="PS51318">
    <property type="entry name" value="TAT"/>
    <property type="match status" value="1"/>
</dbReference>
<dbReference type="Pfam" id="PF03401">
    <property type="entry name" value="TctC"/>
    <property type="match status" value="1"/>
</dbReference>
<keyword evidence="4" id="KW-1185">Reference proteome</keyword>
<evidence type="ECO:0000313" key="4">
    <source>
        <dbReference type="Proteomes" id="UP000469385"/>
    </source>
</evidence>